<comment type="subcellular location">
    <subcellularLocation>
        <location evidence="1">Nucleus</location>
    </subcellularLocation>
</comment>
<dbReference type="InterPro" id="IPR005175">
    <property type="entry name" value="PPC_dom"/>
</dbReference>
<dbReference type="AlphaFoldDB" id="A0AAV8EY87"/>
<comment type="caution">
    <text evidence="4">The sequence shown here is derived from an EMBL/GenBank/DDBJ whole genome shotgun (WGS) entry which is preliminary data.</text>
</comment>
<dbReference type="Proteomes" id="UP001140206">
    <property type="component" value="Chromosome 2"/>
</dbReference>
<dbReference type="InterPro" id="IPR039605">
    <property type="entry name" value="AHL"/>
</dbReference>
<sequence length="373" mass="39531">MEGKEPYSSSGFSSYYIQNRPIHAQVSSEGPTHLTGLHSLHGSHVGFHPNPISPPGALSMQHSHIGSGFEMDPPSSHQTVPPSTLIQGEVPVKKKRGRPRKYGPDGKAPSDALQSQASRYGNESGSGGSALVSMPGDDSQKKRRGRPPGTGRKQQLASLGEWFSGSAGTGFTPHVIIIHPDEDVVSKIMAFSNQGPRAVSILSANGSVSTVTLCQSESSGVVTYEGLFEILSLSGSYLLTESNGARTRSGGLTITLSGPDGRVLGGILGGVLRASTSVQVVIGSFLYGISKSKSKNKNREESDLGEKDNAPSGTIPGQIQHQNLTAIPPSESWPDFISSQIQETRNTGVNKLGREEREVNSVASHFSYPLFKM</sequence>
<keyword evidence="5" id="KW-1185">Reference proteome</keyword>
<dbReference type="SUPFAM" id="SSF117856">
    <property type="entry name" value="AF0104/ALDC/Ptd012-like"/>
    <property type="match status" value="1"/>
</dbReference>
<protein>
    <recommendedName>
        <fullName evidence="1">AT-hook motif nuclear-localized protein</fullName>
    </recommendedName>
</protein>
<organism evidence="4 5">
    <name type="scientific">Rhynchospora pubera</name>
    <dbReference type="NCBI Taxonomy" id="906938"/>
    <lineage>
        <taxon>Eukaryota</taxon>
        <taxon>Viridiplantae</taxon>
        <taxon>Streptophyta</taxon>
        <taxon>Embryophyta</taxon>
        <taxon>Tracheophyta</taxon>
        <taxon>Spermatophyta</taxon>
        <taxon>Magnoliopsida</taxon>
        <taxon>Liliopsida</taxon>
        <taxon>Poales</taxon>
        <taxon>Cyperaceae</taxon>
        <taxon>Cyperoideae</taxon>
        <taxon>Rhynchosporeae</taxon>
        <taxon>Rhynchospora</taxon>
    </lineage>
</organism>
<dbReference type="CDD" id="cd11378">
    <property type="entry name" value="DUF296"/>
    <property type="match status" value="1"/>
</dbReference>
<evidence type="ECO:0000313" key="5">
    <source>
        <dbReference type="Proteomes" id="UP001140206"/>
    </source>
</evidence>
<dbReference type="GO" id="GO:0003680">
    <property type="term" value="F:minor groove of adenine-thymine-rich DNA binding"/>
    <property type="evidence" value="ECO:0007669"/>
    <property type="project" value="UniProtKB-UniRule"/>
</dbReference>
<proteinExistence type="predicted"/>
<dbReference type="EMBL" id="JAMFTS010000002">
    <property type="protein sequence ID" value="KAJ4785125.1"/>
    <property type="molecule type" value="Genomic_DNA"/>
</dbReference>
<feature type="region of interest" description="Disordered" evidence="2">
    <location>
        <begin position="296"/>
        <end position="318"/>
    </location>
</feature>
<dbReference type="GO" id="GO:0005634">
    <property type="term" value="C:nucleus"/>
    <property type="evidence" value="ECO:0007669"/>
    <property type="project" value="UniProtKB-SubCell"/>
</dbReference>
<feature type="domain" description="PPC" evidence="3">
    <location>
        <begin position="168"/>
        <end position="310"/>
    </location>
</feature>
<feature type="region of interest" description="Disordered" evidence="2">
    <location>
        <begin position="27"/>
        <end position="159"/>
    </location>
</feature>
<keyword evidence="1" id="KW-0805">Transcription regulation</keyword>
<comment type="function">
    <text evidence="1">Transcription factor that specifically binds AT-rich DNA sequences related to the nuclear matrix attachment regions (MARs).</text>
</comment>
<accession>A0AAV8EY87</accession>
<gene>
    <name evidence="4" type="ORF">LUZ62_036371</name>
</gene>
<feature type="compositionally biased region" description="Polar residues" evidence="2">
    <location>
        <begin position="112"/>
        <end position="123"/>
    </location>
</feature>
<name>A0AAV8EY87_9POAL</name>
<evidence type="ECO:0000256" key="2">
    <source>
        <dbReference type="SAM" id="MobiDB-lite"/>
    </source>
</evidence>
<feature type="compositionally biased region" description="Low complexity" evidence="2">
    <location>
        <begin position="32"/>
        <end position="44"/>
    </location>
</feature>
<keyword evidence="1" id="KW-0804">Transcription</keyword>
<keyword evidence="1" id="KW-0539">Nucleus</keyword>
<comment type="domain">
    <text evidence="1">The PPC domain mediates interactions between AHL proteins.</text>
</comment>
<dbReference type="PROSITE" id="PS51742">
    <property type="entry name" value="PPC"/>
    <property type="match status" value="1"/>
</dbReference>
<dbReference type="Gene3D" id="3.30.1330.80">
    <property type="entry name" value="Hypothetical protein, similar to alpha- acetolactate decarboxylase, domain 2"/>
    <property type="match status" value="1"/>
</dbReference>
<feature type="compositionally biased region" description="Polar residues" evidence="2">
    <location>
        <begin position="75"/>
        <end position="86"/>
    </location>
</feature>
<evidence type="ECO:0000259" key="3">
    <source>
        <dbReference type="PROSITE" id="PS51742"/>
    </source>
</evidence>
<reference evidence="4" key="1">
    <citation type="submission" date="2022-08" db="EMBL/GenBank/DDBJ databases">
        <authorList>
            <person name="Marques A."/>
        </authorList>
    </citation>
    <scope>NUCLEOTIDE SEQUENCE</scope>
    <source>
        <strain evidence="4">RhyPub2mFocal</strain>
        <tissue evidence="4">Leaves</tissue>
    </source>
</reference>
<dbReference type="Pfam" id="PF03479">
    <property type="entry name" value="PCC"/>
    <property type="match status" value="1"/>
</dbReference>
<dbReference type="PANTHER" id="PTHR31500">
    <property type="entry name" value="AT-HOOK MOTIF NUCLEAR-LOCALIZED PROTEIN 9"/>
    <property type="match status" value="1"/>
</dbReference>
<dbReference type="PANTHER" id="PTHR31500:SF64">
    <property type="entry name" value="AT-HOOK MOTIF NUCLEAR-LOCALIZED PROTEIN 12-RELATED"/>
    <property type="match status" value="1"/>
</dbReference>
<feature type="compositionally biased region" description="Basic and acidic residues" evidence="2">
    <location>
        <begin position="297"/>
        <end position="309"/>
    </location>
</feature>
<evidence type="ECO:0000313" key="4">
    <source>
        <dbReference type="EMBL" id="KAJ4785125.1"/>
    </source>
</evidence>
<keyword evidence="1 4" id="KW-0238">DNA-binding</keyword>
<evidence type="ECO:0000256" key="1">
    <source>
        <dbReference type="RuleBase" id="RU367031"/>
    </source>
</evidence>